<dbReference type="RefSeq" id="WP_394509169.1">
    <property type="nucleotide sequence ID" value="NZ_JBIGHX010000001.1"/>
</dbReference>
<name>A0ABW7GEK2_9BURK</name>
<proteinExistence type="predicted"/>
<reference evidence="1 2" key="1">
    <citation type="submission" date="2024-08" db="EMBL/GenBank/DDBJ databases">
        <authorList>
            <person name="Lu H."/>
        </authorList>
    </citation>
    <scope>NUCLEOTIDE SEQUENCE [LARGE SCALE GENOMIC DNA]</scope>
    <source>
        <strain evidence="1 2">DXS20W</strain>
    </source>
</reference>
<sequence>MKVSSSEAMKPEILRRGSRRFHAICGAESACGAGKLQNIKHGSRY</sequence>
<comment type="caution">
    <text evidence="1">The sequence shown here is derived from an EMBL/GenBank/DDBJ whole genome shotgun (WGS) entry which is preliminary data.</text>
</comment>
<dbReference type="Proteomes" id="UP001606302">
    <property type="component" value="Unassembled WGS sequence"/>
</dbReference>
<accession>A0ABW7GEK2</accession>
<evidence type="ECO:0000313" key="1">
    <source>
        <dbReference type="EMBL" id="MFG6460358.1"/>
    </source>
</evidence>
<dbReference type="EMBL" id="JBIGHX010000001">
    <property type="protein sequence ID" value="MFG6460358.1"/>
    <property type="molecule type" value="Genomic_DNA"/>
</dbReference>
<organism evidence="1 2">
    <name type="scientific">Pelomonas lactea</name>
    <dbReference type="NCBI Taxonomy" id="3299030"/>
    <lineage>
        <taxon>Bacteria</taxon>
        <taxon>Pseudomonadati</taxon>
        <taxon>Pseudomonadota</taxon>
        <taxon>Betaproteobacteria</taxon>
        <taxon>Burkholderiales</taxon>
        <taxon>Sphaerotilaceae</taxon>
        <taxon>Roseateles</taxon>
    </lineage>
</organism>
<evidence type="ECO:0000313" key="2">
    <source>
        <dbReference type="Proteomes" id="UP001606302"/>
    </source>
</evidence>
<protein>
    <submittedName>
        <fullName evidence="1">Uncharacterized protein</fullName>
    </submittedName>
</protein>
<gene>
    <name evidence="1" type="ORF">ACG04Q_02165</name>
</gene>
<keyword evidence="2" id="KW-1185">Reference proteome</keyword>